<evidence type="ECO:0000313" key="1">
    <source>
        <dbReference type="EMBL" id="WVZ77346.1"/>
    </source>
</evidence>
<reference evidence="1 2" key="1">
    <citation type="submission" date="2024-02" db="EMBL/GenBank/DDBJ databases">
        <title>High-quality chromosome-scale genome assembly of Pensacola bahiagrass (Paspalum notatum Flugge var. saurae).</title>
        <authorList>
            <person name="Vega J.M."/>
            <person name="Podio M."/>
            <person name="Orjuela J."/>
            <person name="Siena L.A."/>
            <person name="Pessino S.C."/>
            <person name="Combes M.C."/>
            <person name="Mariac C."/>
            <person name="Albertini E."/>
            <person name="Pupilli F."/>
            <person name="Ortiz J.P.A."/>
            <person name="Leblanc O."/>
        </authorList>
    </citation>
    <scope>NUCLEOTIDE SEQUENCE [LARGE SCALE GENOMIC DNA]</scope>
    <source>
        <strain evidence="1">R1</strain>
        <tissue evidence="1">Leaf</tissue>
    </source>
</reference>
<keyword evidence="2" id="KW-1185">Reference proteome</keyword>
<evidence type="ECO:0000313" key="2">
    <source>
        <dbReference type="Proteomes" id="UP001341281"/>
    </source>
</evidence>
<proteinExistence type="predicted"/>
<accession>A0AAQ3WXR5</accession>
<name>A0AAQ3WXR5_PASNO</name>
<gene>
    <name evidence="1" type="ORF">U9M48_025224</name>
</gene>
<protein>
    <submittedName>
        <fullName evidence="1">Uncharacterized protein</fullName>
    </submittedName>
</protein>
<dbReference type="Proteomes" id="UP001341281">
    <property type="component" value="Chromosome 05"/>
</dbReference>
<dbReference type="EMBL" id="CP144749">
    <property type="protein sequence ID" value="WVZ77346.1"/>
    <property type="molecule type" value="Genomic_DNA"/>
</dbReference>
<sequence>MAAGDVHPACVLVGDRAMGGKAVCSRKGAGTSTVADMRRYGTGDHRYAVYRRGRLYIHCQTDFVMRISLSNGTYQVIKPPAGAKYFYLGKSEKGVYYASNNSNGYRVRVWILNENESRSPLEWVLKHDQDLLPLLRKHKLKAPGLYYDEYQVTGPWVLLNINYYYDEDVDIKQFVKEEFEWSSDASDDETSGRSSMGASDDGDGNYFYCRYLQILGFRPYKDIVFLSQSKRRGLAYHLNSSTLQELGNIFPEDYGYDQLPNEQNIDSSFPYTPCWI</sequence>
<dbReference type="AlphaFoldDB" id="A0AAQ3WXR5"/>
<dbReference type="PANTHER" id="PTHR34591:SF50">
    <property type="entry name" value="F-BOX DOMAIN-CONTAINING PROTEIN"/>
    <property type="match status" value="1"/>
</dbReference>
<dbReference type="PANTHER" id="PTHR34591">
    <property type="entry name" value="OS03G0653100 PROTEIN-RELATED"/>
    <property type="match status" value="1"/>
</dbReference>
<organism evidence="1 2">
    <name type="scientific">Paspalum notatum var. saurae</name>
    <dbReference type="NCBI Taxonomy" id="547442"/>
    <lineage>
        <taxon>Eukaryota</taxon>
        <taxon>Viridiplantae</taxon>
        <taxon>Streptophyta</taxon>
        <taxon>Embryophyta</taxon>
        <taxon>Tracheophyta</taxon>
        <taxon>Spermatophyta</taxon>
        <taxon>Magnoliopsida</taxon>
        <taxon>Liliopsida</taxon>
        <taxon>Poales</taxon>
        <taxon>Poaceae</taxon>
        <taxon>PACMAD clade</taxon>
        <taxon>Panicoideae</taxon>
        <taxon>Andropogonodae</taxon>
        <taxon>Paspaleae</taxon>
        <taxon>Paspalinae</taxon>
        <taxon>Paspalum</taxon>
    </lineage>
</organism>